<keyword evidence="5 7" id="KW-1133">Transmembrane helix</keyword>
<evidence type="ECO:0000259" key="8">
    <source>
        <dbReference type="PROSITE" id="PS50928"/>
    </source>
</evidence>
<evidence type="ECO:0000313" key="10">
    <source>
        <dbReference type="Proteomes" id="UP001597458"/>
    </source>
</evidence>
<feature type="transmembrane region" description="Helical" evidence="7">
    <location>
        <begin position="134"/>
        <end position="154"/>
    </location>
</feature>
<organism evidence="9 10">
    <name type="scientific">Terrilactibacillus laevilacticus</name>
    <dbReference type="NCBI Taxonomy" id="1380157"/>
    <lineage>
        <taxon>Bacteria</taxon>
        <taxon>Bacillati</taxon>
        <taxon>Bacillota</taxon>
        <taxon>Bacilli</taxon>
        <taxon>Bacillales</taxon>
        <taxon>Bacillaceae</taxon>
        <taxon>Terrilactibacillus</taxon>
    </lineage>
</organism>
<evidence type="ECO:0000256" key="6">
    <source>
        <dbReference type="ARBA" id="ARBA00023136"/>
    </source>
</evidence>
<feature type="transmembrane region" description="Helical" evidence="7">
    <location>
        <begin position="101"/>
        <end position="122"/>
    </location>
</feature>
<evidence type="ECO:0000256" key="4">
    <source>
        <dbReference type="ARBA" id="ARBA00022692"/>
    </source>
</evidence>
<reference evidence="10" key="1">
    <citation type="journal article" date="2019" name="Int. J. Syst. Evol. Microbiol.">
        <title>The Global Catalogue of Microorganisms (GCM) 10K type strain sequencing project: providing services to taxonomists for standard genome sequencing and annotation.</title>
        <authorList>
            <consortium name="The Broad Institute Genomics Platform"/>
            <consortium name="The Broad Institute Genome Sequencing Center for Infectious Disease"/>
            <person name="Wu L."/>
            <person name="Ma J."/>
        </authorList>
    </citation>
    <scope>NUCLEOTIDE SEQUENCE [LARGE SCALE GENOMIC DNA]</scope>
    <source>
        <strain evidence="10">TISTR 2241</strain>
    </source>
</reference>
<dbReference type="PROSITE" id="PS50928">
    <property type="entry name" value="ABC_TM1"/>
    <property type="match status" value="1"/>
</dbReference>
<dbReference type="EMBL" id="JBHUMR010000007">
    <property type="protein sequence ID" value="MFD2616424.1"/>
    <property type="molecule type" value="Genomic_DNA"/>
</dbReference>
<evidence type="ECO:0000256" key="5">
    <source>
        <dbReference type="ARBA" id="ARBA00022989"/>
    </source>
</evidence>
<dbReference type="RefSeq" id="WP_141189924.1">
    <property type="nucleotide sequence ID" value="NZ_VHOA01000003.1"/>
</dbReference>
<dbReference type="Proteomes" id="UP001597458">
    <property type="component" value="Unassembled WGS sequence"/>
</dbReference>
<feature type="domain" description="ABC transmembrane type-1" evidence="8">
    <location>
        <begin position="94"/>
        <end position="278"/>
    </location>
</feature>
<evidence type="ECO:0000256" key="7">
    <source>
        <dbReference type="RuleBase" id="RU363032"/>
    </source>
</evidence>
<evidence type="ECO:0000313" key="9">
    <source>
        <dbReference type="EMBL" id="MFD2616424.1"/>
    </source>
</evidence>
<evidence type="ECO:0000256" key="2">
    <source>
        <dbReference type="ARBA" id="ARBA00022448"/>
    </source>
</evidence>
<keyword evidence="3" id="KW-1003">Cell membrane</keyword>
<evidence type="ECO:0000256" key="1">
    <source>
        <dbReference type="ARBA" id="ARBA00004651"/>
    </source>
</evidence>
<keyword evidence="4 7" id="KW-0812">Transmembrane</keyword>
<feature type="transmembrane region" description="Helical" evidence="7">
    <location>
        <begin position="189"/>
        <end position="210"/>
    </location>
</feature>
<dbReference type="Gene3D" id="1.10.3720.10">
    <property type="entry name" value="MetI-like"/>
    <property type="match status" value="1"/>
</dbReference>
<feature type="transmembrane region" description="Helical" evidence="7">
    <location>
        <begin position="160"/>
        <end position="177"/>
    </location>
</feature>
<name>A0ABW5PNJ3_9BACI</name>
<feature type="transmembrane region" description="Helical" evidence="7">
    <location>
        <begin position="222"/>
        <end position="244"/>
    </location>
</feature>
<keyword evidence="6 7" id="KW-0472">Membrane</keyword>
<dbReference type="InterPro" id="IPR035906">
    <property type="entry name" value="MetI-like_sf"/>
</dbReference>
<comment type="caution">
    <text evidence="9">The sequence shown here is derived from an EMBL/GenBank/DDBJ whole genome shotgun (WGS) entry which is preliminary data.</text>
</comment>
<dbReference type="PANTHER" id="PTHR30151">
    <property type="entry name" value="ALKANE SULFONATE ABC TRANSPORTER-RELATED, MEMBRANE SUBUNIT"/>
    <property type="match status" value="1"/>
</dbReference>
<comment type="similarity">
    <text evidence="7">Belongs to the binding-protein-dependent transport system permease family.</text>
</comment>
<comment type="subcellular location">
    <subcellularLocation>
        <location evidence="1 7">Cell membrane</location>
        <topology evidence="1 7">Multi-pass membrane protein</topology>
    </subcellularLocation>
</comment>
<feature type="transmembrane region" description="Helical" evidence="7">
    <location>
        <begin position="41"/>
        <end position="60"/>
    </location>
</feature>
<protein>
    <submittedName>
        <fullName evidence="9">ABC transporter permease</fullName>
    </submittedName>
</protein>
<sequence length="288" mass="31992">MQEPKTAVNDTSIPMYKEQNKKETKRRISWLQPQKAISKKLYLSLSVSSFILILLVWSGLTYTQIVDPLFLPTPTDIIHSAVTLFTELGFATDILATISRVFVGFLLALIIGLPLGILIGTFKVVEAFFEPVISFVRYMPVSAFIPLFILWIGVEEPEKIAVIFVGSFFSLVLMIAVEVGNVRKELLEAAYTLGSTNFGIIKSVILPAAMPGIMEITRLVLGWAWTYIIVAELIAAPSGIGHVIIESQRMIRTSNIIFGIIVIGILGLICDVVLKIVTRKLFSWNYGR</sequence>
<evidence type="ECO:0000256" key="3">
    <source>
        <dbReference type="ARBA" id="ARBA00022475"/>
    </source>
</evidence>
<feature type="transmembrane region" description="Helical" evidence="7">
    <location>
        <begin position="256"/>
        <end position="278"/>
    </location>
</feature>
<dbReference type="Pfam" id="PF00528">
    <property type="entry name" value="BPD_transp_1"/>
    <property type="match status" value="1"/>
</dbReference>
<dbReference type="PANTHER" id="PTHR30151:SF0">
    <property type="entry name" value="ABC TRANSPORTER PERMEASE PROTEIN MJ0413-RELATED"/>
    <property type="match status" value="1"/>
</dbReference>
<accession>A0ABW5PNJ3</accession>
<keyword evidence="2 7" id="KW-0813">Transport</keyword>
<dbReference type="SUPFAM" id="SSF161098">
    <property type="entry name" value="MetI-like"/>
    <property type="match status" value="1"/>
</dbReference>
<gene>
    <name evidence="9" type="ORF">ACFSTF_03725</name>
</gene>
<proteinExistence type="inferred from homology"/>
<keyword evidence="10" id="KW-1185">Reference proteome</keyword>
<dbReference type="CDD" id="cd06261">
    <property type="entry name" value="TM_PBP2"/>
    <property type="match status" value="1"/>
</dbReference>
<dbReference type="InterPro" id="IPR000515">
    <property type="entry name" value="MetI-like"/>
</dbReference>